<dbReference type="EMBL" id="JAWJWF010000001">
    <property type="protein sequence ID" value="KAK6641939.1"/>
    <property type="molecule type" value="Genomic_DNA"/>
</dbReference>
<protein>
    <submittedName>
        <fullName evidence="2">Uncharacterized protein</fullName>
    </submittedName>
</protein>
<feature type="region of interest" description="Disordered" evidence="1">
    <location>
        <begin position="42"/>
        <end position="109"/>
    </location>
</feature>
<accession>A0ABR1BID0</accession>
<dbReference type="Proteomes" id="UP001359485">
    <property type="component" value="Unassembled WGS sequence"/>
</dbReference>
<proteinExistence type="predicted"/>
<keyword evidence="3" id="KW-1185">Reference proteome</keyword>
<evidence type="ECO:0000313" key="3">
    <source>
        <dbReference type="Proteomes" id="UP001359485"/>
    </source>
</evidence>
<evidence type="ECO:0000256" key="1">
    <source>
        <dbReference type="SAM" id="MobiDB-lite"/>
    </source>
</evidence>
<feature type="compositionally biased region" description="Basic and acidic residues" evidence="1">
    <location>
        <begin position="1"/>
        <end position="10"/>
    </location>
</feature>
<name>A0ABR1BID0_POLSC</name>
<sequence>MRKSLKEKASKQVTSDPPEDKNRNSVIGQAITWVPSFLKLILGDSPKSSADGTDRGKSSKSSANGRRRRGRVLLKDESQLPVAGPPAMTAKQCHGDVTPVINQPKTSDN</sequence>
<comment type="caution">
    <text evidence="2">The sequence shown here is derived from an EMBL/GenBank/DDBJ whole genome shotgun (WGS) entry which is preliminary data.</text>
</comment>
<organism evidence="2 3">
    <name type="scientific">Polyplax serrata</name>
    <name type="common">Common mouse louse</name>
    <dbReference type="NCBI Taxonomy" id="468196"/>
    <lineage>
        <taxon>Eukaryota</taxon>
        <taxon>Metazoa</taxon>
        <taxon>Ecdysozoa</taxon>
        <taxon>Arthropoda</taxon>
        <taxon>Hexapoda</taxon>
        <taxon>Insecta</taxon>
        <taxon>Pterygota</taxon>
        <taxon>Neoptera</taxon>
        <taxon>Paraneoptera</taxon>
        <taxon>Psocodea</taxon>
        <taxon>Troctomorpha</taxon>
        <taxon>Phthiraptera</taxon>
        <taxon>Anoplura</taxon>
        <taxon>Polyplacidae</taxon>
        <taxon>Polyplax</taxon>
    </lineage>
</organism>
<gene>
    <name evidence="2" type="ORF">RUM44_013659</name>
</gene>
<feature type="compositionally biased region" description="Polar residues" evidence="1">
    <location>
        <begin position="100"/>
        <end position="109"/>
    </location>
</feature>
<feature type="region of interest" description="Disordered" evidence="1">
    <location>
        <begin position="1"/>
        <end position="26"/>
    </location>
</feature>
<reference evidence="2 3" key="1">
    <citation type="submission" date="2023-09" db="EMBL/GenBank/DDBJ databases">
        <title>Genomes of two closely related lineages of the louse Polyplax serrata with different host specificities.</title>
        <authorList>
            <person name="Martinu J."/>
            <person name="Tarabai H."/>
            <person name="Stefka J."/>
            <person name="Hypsa V."/>
        </authorList>
    </citation>
    <scope>NUCLEOTIDE SEQUENCE [LARGE SCALE GENOMIC DNA]</scope>
    <source>
        <strain evidence="2">98ZLc_SE</strain>
    </source>
</reference>
<evidence type="ECO:0000313" key="2">
    <source>
        <dbReference type="EMBL" id="KAK6641939.1"/>
    </source>
</evidence>